<evidence type="ECO:0000313" key="2">
    <source>
        <dbReference type="EMBL" id="KZT71067.1"/>
    </source>
</evidence>
<organism evidence="2 3">
    <name type="scientific">Daedalea quercina L-15889</name>
    <dbReference type="NCBI Taxonomy" id="1314783"/>
    <lineage>
        <taxon>Eukaryota</taxon>
        <taxon>Fungi</taxon>
        <taxon>Dikarya</taxon>
        <taxon>Basidiomycota</taxon>
        <taxon>Agaricomycotina</taxon>
        <taxon>Agaricomycetes</taxon>
        <taxon>Polyporales</taxon>
        <taxon>Fomitopsis</taxon>
    </lineage>
</organism>
<gene>
    <name evidence="2" type="ORF">DAEQUDRAFT_736903</name>
</gene>
<evidence type="ECO:0000256" key="1">
    <source>
        <dbReference type="SAM" id="MobiDB-lite"/>
    </source>
</evidence>
<evidence type="ECO:0000313" key="3">
    <source>
        <dbReference type="Proteomes" id="UP000076727"/>
    </source>
</evidence>
<name>A0A165RR75_9APHY</name>
<dbReference type="OrthoDB" id="2803003at2759"/>
<dbReference type="AlphaFoldDB" id="A0A165RR75"/>
<feature type="region of interest" description="Disordered" evidence="1">
    <location>
        <begin position="119"/>
        <end position="191"/>
    </location>
</feature>
<proteinExistence type="predicted"/>
<accession>A0A165RR75</accession>
<keyword evidence="3" id="KW-1185">Reference proteome</keyword>
<dbReference type="Proteomes" id="UP000076727">
    <property type="component" value="Unassembled WGS sequence"/>
</dbReference>
<reference evidence="2 3" key="1">
    <citation type="journal article" date="2016" name="Mol. Biol. Evol.">
        <title>Comparative Genomics of Early-Diverging Mushroom-Forming Fungi Provides Insights into the Origins of Lignocellulose Decay Capabilities.</title>
        <authorList>
            <person name="Nagy L.G."/>
            <person name="Riley R."/>
            <person name="Tritt A."/>
            <person name="Adam C."/>
            <person name="Daum C."/>
            <person name="Floudas D."/>
            <person name="Sun H."/>
            <person name="Yadav J.S."/>
            <person name="Pangilinan J."/>
            <person name="Larsson K.H."/>
            <person name="Matsuura K."/>
            <person name="Barry K."/>
            <person name="Labutti K."/>
            <person name="Kuo R."/>
            <person name="Ohm R.A."/>
            <person name="Bhattacharya S.S."/>
            <person name="Shirouzu T."/>
            <person name="Yoshinaga Y."/>
            <person name="Martin F.M."/>
            <person name="Grigoriev I.V."/>
            <person name="Hibbett D.S."/>
        </authorList>
    </citation>
    <scope>NUCLEOTIDE SEQUENCE [LARGE SCALE GENOMIC DNA]</scope>
    <source>
        <strain evidence="2 3">L-15889</strain>
    </source>
</reference>
<dbReference type="EMBL" id="KV429047">
    <property type="protein sequence ID" value="KZT71067.1"/>
    <property type="molecule type" value="Genomic_DNA"/>
</dbReference>
<protein>
    <submittedName>
        <fullName evidence="2">Uncharacterized protein</fullName>
    </submittedName>
</protein>
<dbReference type="STRING" id="1314783.A0A165RR75"/>
<sequence>MQMADKHALKTKISIQGMMQRRFFSGKIRDLAALKALLLQHDEVEQSGPAALNLPPKVKCAVANSQSSRGQHFQTASVRHVVETPDESIDYEVMLQTDAEQLPDVRSVLSAGTLLQASNDTKSDDEMPLAQSHEAQHQGLGMSSQASAATAGPKTRKGQKLSIGRDEIDAFNDTAPADDDLVLTGGSESLSTVQQKRKAVTQASSEMQVVKAKKKAKASAPKPEIPSGVLPMWVTPVCPHTSVANTGKTAVSQPSTTATESDVVERTTVGQGTLGTGSPVLAVRRTSEGTVTAHVASVPMATSTPADVKNGGYIAHHVTTRCMHVMNSCLPSGMALPWYNKVFIPCLVESLGRHDNPWSFQSSPKGAGKVQLLWNEIFPNVELGYMIKVDTPIFMLYWKDCQISSQADCAANAAFEIGEGDAYLYGHVTVRMDGDKLVVDAERAWSLAVKDGTFPEKIHGKAKDRKPDLETSFSEKRFGTRVPFYTHSIQVLTKCTSENIIQKALDVMNKDSRFVPEEIQSDSGDEDLVMYLDPINVEDAEEVDEAGAVFKEVDEVACNND</sequence>